<gene>
    <name evidence="3" type="ORF">GM921_05005</name>
</gene>
<dbReference type="GO" id="GO:0006446">
    <property type="term" value="P:regulation of translational initiation"/>
    <property type="evidence" value="ECO:0007669"/>
    <property type="project" value="TreeGrafter"/>
</dbReference>
<feature type="domain" description="Impact N-terminal" evidence="2">
    <location>
        <begin position="21"/>
        <end position="126"/>
    </location>
</feature>
<reference evidence="3" key="1">
    <citation type="submission" date="2019-11" db="EMBL/GenBank/DDBJ databases">
        <title>Description of Pedobacter sp. LMG 31464T.</title>
        <authorList>
            <person name="Carlier A."/>
            <person name="Qi S."/>
            <person name="Vandamme P."/>
        </authorList>
    </citation>
    <scope>NUCLEOTIDE SEQUENCE</scope>
    <source>
        <strain evidence="3">LMG 31464</strain>
    </source>
</reference>
<evidence type="ECO:0000313" key="4">
    <source>
        <dbReference type="Proteomes" id="UP000601055"/>
    </source>
</evidence>
<sequence>MLFDDTYKTIKTTSEGIFRDKGSKFIGYAYPISSEAEVKNIIAKLRAEHGKARHFCWALRLSPDRSIFKLNDDGEPSGTAGRPILNTLLSADVTNILVVVVRYFGGTLLGVPGLINAYKIATVEALAVNEVIVKTVNDIYEIGFDYLEMNQIMRIIKDEQLAILNQEFDTKCVVKFEVRKSNLNAVLGKLEKVDGIEIKYLGTI</sequence>
<dbReference type="InterPro" id="IPR023582">
    <property type="entry name" value="Impact"/>
</dbReference>
<dbReference type="PROSITE" id="PS00910">
    <property type="entry name" value="UPF0029"/>
    <property type="match status" value="1"/>
</dbReference>
<dbReference type="InterPro" id="IPR020568">
    <property type="entry name" value="Ribosomal_Su5_D2-typ_SF"/>
</dbReference>
<name>A0A923DVQ4_9SPHI</name>
<dbReference type="InterPro" id="IPR020569">
    <property type="entry name" value="UPF0029_Impact_CS"/>
</dbReference>
<evidence type="ECO:0000256" key="1">
    <source>
        <dbReference type="ARBA" id="ARBA00007665"/>
    </source>
</evidence>
<dbReference type="Proteomes" id="UP000601055">
    <property type="component" value="Unassembled WGS sequence"/>
</dbReference>
<dbReference type="Pfam" id="PF01205">
    <property type="entry name" value="Impact_N"/>
    <property type="match status" value="1"/>
</dbReference>
<proteinExistence type="inferred from homology"/>
<keyword evidence="4" id="KW-1185">Reference proteome</keyword>
<dbReference type="PANTHER" id="PTHR16301">
    <property type="entry name" value="IMPACT-RELATED"/>
    <property type="match status" value="1"/>
</dbReference>
<accession>A0A923DVQ4</accession>
<dbReference type="AlphaFoldDB" id="A0A923DVQ4"/>
<dbReference type="GO" id="GO:0005737">
    <property type="term" value="C:cytoplasm"/>
    <property type="evidence" value="ECO:0007669"/>
    <property type="project" value="TreeGrafter"/>
</dbReference>
<protein>
    <submittedName>
        <fullName evidence="3">YigZ family protein</fullName>
    </submittedName>
</protein>
<comment type="similarity">
    <text evidence="1">Belongs to the IMPACT family.</text>
</comment>
<organism evidence="3 4">
    <name type="scientific">Pedobacter planticolens</name>
    <dbReference type="NCBI Taxonomy" id="2679964"/>
    <lineage>
        <taxon>Bacteria</taxon>
        <taxon>Pseudomonadati</taxon>
        <taxon>Bacteroidota</taxon>
        <taxon>Sphingobacteriia</taxon>
        <taxon>Sphingobacteriales</taxon>
        <taxon>Sphingobacteriaceae</taxon>
        <taxon>Pedobacter</taxon>
    </lineage>
</organism>
<dbReference type="InterPro" id="IPR036956">
    <property type="entry name" value="Impact_N_sf"/>
</dbReference>
<dbReference type="EMBL" id="WNXD01000001">
    <property type="protein sequence ID" value="MBB2144831.1"/>
    <property type="molecule type" value="Genomic_DNA"/>
</dbReference>
<evidence type="ECO:0000313" key="3">
    <source>
        <dbReference type="EMBL" id="MBB2144831.1"/>
    </source>
</evidence>
<dbReference type="PANTHER" id="PTHR16301:SF20">
    <property type="entry name" value="IMPACT FAMILY MEMBER YIGZ"/>
    <property type="match status" value="1"/>
</dbReference>
<dbReference type="RefSeq" id="WP_182921505.1">
    <property type="nucleotide sequence ID" value="NZ_WNXD01000001.1"/>
</dbReference>
<dbReference type="Gene3D" id="3.30.230.30">
    <property type="entry name" value="Impact, N-terminal domain"/>
    <property type="match status" value="1"/>
</dbReference>
<dbReference type="InterPro" id="IPR001498">
    <property type="entry name" value="Impact_N"/>
</dbReference>
<comment type="caution">
    <text evidence="3">The sequence shown here is derived from an EMBL/GenBank/DDBJ whole genome shotgun (WGS) entry which is preliminary data.</text>
</comment>
<evidence type="ECO:0000259" key="2">
    <source>
        <dbReference type="Pfam" id="PF01205"/>
    </source>
</evidence>
<dbReference type="SUPFAM" id="SSF54211">
    <property type="entry name" value="Ribosomal protein S5 domain 2-like"/>
    <property type="match status" value="1"/>
</dbReference>